<feature type="non-terminal residue" evidence="1">
    <location>
        <position position="1"/>
    </location>
</feature>
<feature type="non-terminal residue" evidence="1">
    <location>
        <position position="774"/>
    </location>
</feature>
<dbReference type="SUPFAM" id="SSF50494">
    <property type="entry name" value="Trypsin-like serine proteases"/>
    <property type="match status" value="2"/>
</dbReference>
<protein>
    <submittedName>
        <fullName evidence="1">WD repeat-containing protein 37</fullName>
    </submittedName>
</protein>
<sequence length="774" mass="89254">SSKFCARTLQNRSALLRSFQMYSNVNRSIFWVLFSAVLGIVHCSAKTMNYTGDSDTDIWISKVVEEVKVRKKRADEGGDTPINPEDYFEYFDDNGQKIYYAEKEWNKIQRVKYNADDFKGNRSDAMARIWWQKDPKIQCFGVFVEHQTIITPCSCVVNPNIRDEKVSAWDHNIDRSPLEFLHGSEIYITPINVYDRRGKDLVFRGDTVVPHPKCDNFYEVDIAALISNTPIPYTKLVWVHTAENILFDENIVRVVSAQAVLGKCSVPIVAQHTNKLTKAVRFAVQFERVFFQHWEGCLPNVCPDWTDYNNFPPSLNRQRCLNKYFGTRYCIGWKAPSPQGLCGLMPGTPVFCEVGEIQGFLGFIVNSAYTCPATQHNQAIMQGFNNAIFWIKKILELGTYQEYENYIPGWVRNFRRHEVPRVKVVKPEGRLSLGQFSFDKFQGSVVESIVRVYLKDVFKCKGTLINIEKAIVPCSCVTTVQHKVTNDVWYQERETANFVAQESLQVIGQSSWNRNERRYFVKVTRIIKHAQCDNHYSFDYGLIYLEYPVKNPRPAWIPTLDETKFKAIIRTLPQSDMIYGDCYYVYDEWRNPLGERGIGEYVPKTRKIRFENWSACLNVVCTEEALKRVYSKEFQQGFIEERCLTPAITGHLQFEFLDQKVSRYCVSADPYDGTDAGPLCAIPNGEPVFCNVEEARGVVGFFSSAWTYCPPRNKKWTRVQKDVAVFFGLDTFTSGFKEDTLLWSVRDFLPKSSAKPLLLRMSRSHPPIIILASL</sequence>
<accession>A0A0A9XRQ5</accession>
<name>A0A0A9XRQ5_LYGHE</name>
<dbReference type="EMBL" id="GBHO01020172">
    <property type="protein sequence ID" value="JAG23432.1"/>
    <property type="molecule type" value="Transcribed_RNA"/>
</dbReference>
<reference evidence="1" key="2">
    <citation type="submission" date="2014-07" db="EMBL/GenBank/DDBJ databases">
        <authorList>
            <person name="Hull J."/>
        </authorList>
    </citation>
    <scope>NUCLEOTIDE SEQUENCE</scope>
</reference>
<gene>
    <name evidence="1" type="primary">WDR37_8</name>
    <name evidence="1" type="ORF">CM83_8178</name>
</gene>
<dbReference type="AlphaFoldDB" id="A0A0A9XRQ5"/>
<organism evidence="1">
    <name type="scientific">Lygus hesperus</name>
    <name type="common">Western plant bug</name>
    <dbReference type="NCBI Taxonomy" id="30085"/>
    <lineage>
        <taxon>Eukaryota</taxon>
        <taxon>Metazoa</taxon>
        <taxon>Ecdysozoa</taxon>
        <taxon>Arthropoda</taxon>
        <taxon>Hexapoda</taxon>
        <taxon>Insecta</taxon>
        <taxon>Pterygota</taxon>
        <taxon>Neoptera</taxon>
        <taxon>Paraneoptera</taxon>
        <taxon>Hemiptera</taxon>
        <taxon>Heteroptera</taxon>
        <taxon>Panheteroptera</taxon>
        <taxon>Cimicomorpha</taxon>
        <taxon>Miridae</taxon>
        <taxon>Mirini</taxon>
        <taxon>Lygus</taxon>
    </lineage>
</organism>
<dbReference type="Gene3D" id="2.40.10.10">
    <property type="entry name" value="Trypsin-like serine proteases"/>
    <property type="match status" value="2"/>
</dbReference>
<reference evidence="1" key="1">
    <citation type="journal article" date="2014" name="PLoS ONE">
        <title>Transcriptome-Based Identification of ABC Transporters in the Western Tarnished Plant Bug Lygus hesperus.</title>
        <authorList>
            <person name="Hull J.J."/>
            <person name="Chaney K."/>
            <person name="Geib S.M."/>
            <person name="Fabrick J.A."/>
            <person name="Brent C.S."/>
            <person name="Walsh D."/>
            <person name="Lavine L.C."/>
        </authorList>
    </citation>
    <scope>NUCLEOTIDE SEQUENCE</scope>
</reference>
<dbReference type="InterPro" id="IPR009003">
    <property type="entry name" value="Peptidase_S1_PA"/>
</dbReference>
<evidence type="ECO:0000313" key="1">
    <source>
        <dbReference type="EMBL" id="JAG23432.1"/>
    </source>
</evidence>
<proteinExistence type="predicted"/>
<dbReference type="InterPro" id="IPR043504">
    <property type="entry name" value="Peptidase_S1_PA_chymotrypsin"/>
</dbReference>